<evidence type="ECO:0000256" key="3">
    <source>
        <dbReference type="ARBA" id="ARBA00022763"/>
    </source>
</evidence>
<dbReference type="InterPro" id="IPR032854">
    <property type="entry name" value="ALKBH3"/>
</dbReference>
<evidence type="ECO:0000313" key="10">
    <source>
        <dbReference type="EMBL" id="BBM88227.1"/>
    </source>
</evidence>
<dbReference type="PANTHER" id="PTHR31212">
    <property type="entry name" value="ALPHA-KETOGLUTARATE-DEPENDENT DIOXYGENASE ALKB HOMOLOG 3"/>
    <property type="match status" value="1"/>
</dbReference>
<dbReference type="InterPro" id="IPR005123">
    <property type="entry name" value="Oxoglu/Fe-dep_dioxygenase_dom"/>
</dbReference>
<dbReference type="GO" id="GO:0046872">
    <property type="term" value="F:metal ion binding"/>
    <property type="evidence" value="ECO:0007669"/>
    <property type="project" value="UniProtKB-KW"/>
</dbReference>
<dbReference type="GO" id="GO:0032451">
    <property type="term" value="F:demethylase activity"/>
    <property type="evidence" value="ECO:0007669"/>
    <property type="project" value="UniProtKB-ARBA"/>
</dbReference>
<dbReference type="GO" id="GO:0016787">
    <property type="term" value="F:hydrolase activity"/>
    <property type="evidence" value="ECO:0007669"/>
    <property type="project" value="UniProtKB-ARBA"/>
</dbReference>
<dbReference type="GO" id="GO:0140097">
    <property type="term" value="F:catalytic activity, acting on DNA"/>
    <property type="evidence" value="ECO:0007669"/>
    <property type="project" value="UniProtKB-ARBA"/>
</dbReference>
<keyword evidence="4" id="KW-0460">Magnesium</keyword>
<dbReference type="Proteomes" id="UP000326354">
    <property type="component" value="Chromosome"/>
</dbReference>
<gene>
    <name evidence="10" type="ORF">UABAM_06648</name>
</gene>
<keyword evidence="6" id="KW-0560">Oxidoreductase</keyword>
<evidence type="ECO:0000256" key="6">
    <source>
        <dbReference type="ARBA" id="ARBA00023002"/>
    </source>
</evidence>
<dbReference type="InterPro" id="IPR027450">
    <property type="entry name" value="AlkB-like"/>
</dbReference>
<dbReference type="PANTHER" id="PTHR31212:SF4">
    <property type="entry name" value="ALPHA-KETOGLUTARATE-DEPENDENT DIOXYGENASE ALKB HOMOLOG 3"/>
    <property type="match status" value="1"/>
</dbReference>
<dbReference type="SUPFAM" id="SSF51197">
    <property type="entry name" value="Clavaminate synthase-like"/>
    <property type="match status" value="1"/>
</dbReference>
<accession>A0A5S9IUZ1</accession>
<dbReference type="GO" id="GO:0016705">
    <property type="term" value="F:oxidoreductase activity, acting on paired donors, with incorporation or reduction of molecular oxygen"/>
    <property type="evidence" value="ECO:0007669"/>
    <property type="project" value="UniProtKB-ARBA"/>
</dbReference>
<evidence type="ECO:0000256" key="8">
    <source>
        <dbReference type="ARBA" id="ARBA00023204"/>
    </source>
</evidence>
<protein>
    <submittedName>
        <fullName evidence="10">Alkylated DNA repair protein</fullName>
    </submittedName>
</protein>
<evidence type="ECO:0000313" key="11">
    <source>
        <dbReference type="Proteomes" id="UP000326354"/>
    </source>
</evidence>
<dbReference type="KEGG" id="uam:UABAM_06648"/>
<organism evidence="10 11">
    <name type="scientific">Uabimicrobium amorphum</name>
    <dbReference type="NCBI Taxonomy" id="2596890"/>
    <lineage>
        <taxon>Bacteria</taxon>
        <taxon>Pseudomonadati</taxon>
        <taxon>Planctomycetota</taxon>
        <taxon>Candidatus Uabimicrobiia</taxon>
        <taxon>Candidatus Uabimicrobiales</taxon>
        <taxon>Candidatus Uabimicrobiaceae</taxon>
        <taxon>Candidatus Uabimicrobium</taxon>
    </lineage>
</organism>
<keyword evidence="7" id="KW-0408">Iron</keyword>
<dbReference type="RefSeq" id="WP_152021849.1">
    <property type="nucleotide sequence ID" value="NZ_AP019860.1"/>
</dbReference>
<name>A0A5S9IUZ1_UABAM</name>
<keyword evidence="5" id="KW-0223">Dioxygenase</keyword>
<evidence type="ECO:0000256" key="7">
    <source>
        <dbReference type="ARBA" id="ARBA00023004"/>
    </source>
</evidence>
<dbReference type="EMBL" id="AP019860">
    <property type="protein sequence ID" value="BBM88227.1"/>
    <property type="molecule type" value="Genomic_DNA"/>
</dbReference>
<dbReference type="Pfam" id="PF13532">
    <property type="entry name" value="2OG-FeII_Oxy_2"/>
    <property type="match status" value="1"/>
</dbReference>
<keyword evidence="8" id="KW-0234">DNA repair</keyword>
<keyword evidence="2" id="KW-0479">Metal-binding</keyword>
<evidence type="ECO:0000256" key="1">
    <source>
        <dbReference type="ARBA" id="ARBA00001954"/>
    </source>
</evidence>
<feature type="domain" description="Fe2OG dioxygenase" evidence="9">
    <location>
        <begin position="103"/>
        <end position="202"/>
    </location>
</feature>
<dbReference type="Gene3D" id="2.60.120.590">
    <property type="entry name" value="Alpha-ketoglutarate-dependent dioxygenase AlkB-like"/>
    <property type="match status" value="1"/>
</dbReference>
<comment type="cofactor">
    <cofactor evidence="1">
        <name>Fe(2+)</name>
        <dbReference type="ChEBI" id="CHEBI:29033"/>
    </cofactor>
</comment>
<reference evidence="10 11" key="1">
    <citation type="submission" date="2019-08" db="EMBL/GenBank/DDBJ databases">
        <title>Complete genome sequence of Candidatus Uab amorphum.</title>
        <authorList>
            <person name="Shiratori T."/>
            <person name="Suzuki S."/>
            <person name="Kakizawa Y."/>
            <person name="Ishida K."/>
        </authorList>
    </citation>
    <scope>NUCLEOTIDE SEQUENCE [LARGE SCALE GENOMIC DNA]</scope>
    <source>
        <strain evidence="10 11">SRT547</strain>
    </source>
</reference>
<evidence type="ECO:0000256" key="2">
    <source>
        <dbReference type="ARBA" id="ARBA00022723"/>
    </source>
</evidence>
<dbReference type="FunFam" id="2.60.120.590:FF:000004">
    <property type="entry name" value="DNA oxidative demethylase ALKBH2"/>
    <property type="match status" value="1"/>
</dbReference>
<dbReference type="GO" id="GO:0051213">
    <property type="term" value="F:dioxygenase activity"/>
    <property type="evidence" value="ECO:0007669"/>
    <property type="project" value="UniProtKB-KW"/>
</dbReference>
<dbReference type="PROSITE" id="PS51471">
    <property type="entry name" value="FE2OG_OXY"/>
    <property type="match status" value="1"/>
</dbReference>
<proteinExistence type="predicted"/>
<keyword evidence="3" id="KW-0227">DNA damage</keyword>
<keyword evidence="11" id="KW-1185">Reference proteome</keyword>
<dbReference type="InterPro" id="IPR037151">
    <property type="entry name" value="AlkB-like_sf"/>
</dbReference>
<dbReference type="GO" id="GO:0006307">
    <property type="term" value="P:DNA alkylation repair"/>
    <property type="evidence" value="ECO:0007669"/>
    <property type="project" value="InterPro"/>
</dbReference>
<evidence type="ECO:0000256" key="5">
    <source>
        <dbReference type="ARBA" id="ARBA00022964"/>
    </source>
</evidence>
<dbReference type="AlphaFoldDB" id="A0A5S9IUZ1"/>
<evidence type="ECO:0000256" key="4">
    <source>
        <dbReference type="ARBA" id="ARBA00022842"/>
    </source>
</evidence>
<sequence length="204" mass="24106">MSSQKFSNPTGKVTVQRDLLDIEYCEDFFSEVDANGWFEYLAAKIPWERREIFIMGKKILQPRLICWYGDVEYTYSRSTLPSRKWTPQLQELKTIVEEYAQQKFNSCLLNFYRDGKDSMGYHSDDEKVLGKNPFIASLSFGGKRRFVLKHKKDKSIEKVEIELGNGSLLLMKSQTQHYWLHGIPKTQKEVKPRINLTFRWTYPK</sequence>
<evidence type="ECO:0000259" key="9">
    <source>
        <dbReference type="PROSITE" id="PS51471"/>
    </source>
</evidence>
<dbReference type="OrthoDB" id="9796932at2"/>